<name>A0A1M6T850_9FIRM</name>
<dbReference type="Pfam" id="PF22025">
    <property type="entry name" value="ThiI_fer"/>
    <property type="match status" value="1"/>
</dbReference>
<dbReference type="InterPro" id="IPR054173">
    <property type="entry name" value="ThiI_fer"/>
</dbReference>
<dbReference type="STRING" id="1121266.SAMN02745883_02270"/>
<keyword evidence="22" id="KW-1185">Reference proteome</keyword>
<evidence type="ECO:0000256" key="11">
    <source>
        <dbReference type="ARBA" id="ARBA00052330"/>
    </source>
</evidence>
<dbReference type="SUPFAM" id="SSF52402">
    <property type="entry name" value="Adenine nucleotide alpha hydrolases-like"/>
    <property type="match status" value="1"/>
</dbReference>
<dbReference type="PANTHER" id="PTHR43209:SF1">
    <property type="entry name" value="TRNA SULFURTRANSFERASE"/>
    <property type="match status" value="1"/>
</dbReference>
<feature type="domain" description="THUMP" evidence="20">
    <location>
        <begin position="59"/>
        <end position="166"/>
    </location>
</feature>
<evidence type="ECO:0000313" key="21">
    <source>
        <dbReference type="EMBL" id="SHK53171.1"/>
    </source>
</evidence>
<dbReference type="SMART" id="SM00981">
    <property type="entry name" value="THUMP"/>
    <property type="match status" value="1"/>
</dbReference>
<evidence type="ECO:0000256" key="2">
    <source>
        <dbReference type="ARBA" id="ARBA00004948"/>
    </source>
</evidence>
<dbReference type="InterPro" id="IPR014729">
    <property type="entry name" value="Rossmann-like_a/b/a_fold"/>
</dbReference>
<feature type="binding site" evidence="19">
    <location>
        <begin position="183"/>
        <end position="184"/>
    </location>
    <ligand>
        <name>ATP</name>
        <dbReference type="ChEBI" id="CHEBI:30616"/>
    </ligand>
</feature>
<dbReference type="FunFam" id="3.40.50.620:FF:000053">
    <property type="entry name" value="Probable tRNA sulfurtransferase"/>
    <property type="match status" value="1"/>
</dbReference>
<organism evidence="21 22">
    <name type="scientific">Caminicella sporogenes DSM 14501</name>
    <dbReference type="NCBI Taxonomy" id="1121266"/>
    <lineage>
        <taxon>Bacteria</taxon>
        <taxon>Bacillati</taxon>
        <taxon>Bacillota</taxon>
        <taxon>Clostridia</taxon>
        <taxon>Peptostreptococcales</taxon>
        <taxon>Caminicellaceae</taxon>
        <taxon>Caminicella</taxon>
    </lineage>
</organism>
<dbReference type="RefSeq" id="WP_072968617.1">
    <property type="nucleotide sequence ID" value="NZ_FRAJ01000024.1"/>
</dbReference>
<evidence type="ECO:0000256" key="16">
    <source>
        <dbReference type="ARBA" id="ARBA00075337"/>
    </source>
</evidence>
<keyword evidence="7 19" id="KW-0067">ATP-binding</keyword>
<feature type="binding site" evidence="19">
    <location>
        <position position="296"/>
    </location>
    <ligand>
        <name>ATP</name>
        <dbReference type="ChEBI" id="CHEBI:30616"/>
    </ligand>
</feature>
<sequence length="390" mass="44186">MEKVLIVRYGEISLKGLNRPFFEKTLVKNIKSKVEEIGELNVYRAHGRIYIELEDYDEEEVIDSVKEVFGVVSLSVAYVIEANMDKICEIAKKHIDECIEEYKIKTFKVESRRGNKSFPLKSPEISKIVGGYILKNTQNIKVDVHNPDVVINVEVRDKAYIYSKKISGFGGMPYGTSGRAMLLLSGGIDSPVAGWLVAKRGVEIEAVHYHSYPFTSDRAKEKVIELARILSKYCGKIRIHLINLLNIQKAINEKCPPEEMTILSRRFMMRIAEKIALNRRCKALITGESIGQVASQTLESINVTNAAVKIPVFRPLIAMDKLDIVNISKKIGTYETSIQPFEDCCTVFLPDRPVTKPRLERILKSENLLDVEKLISEAVANMEIIEVEYD</sequence>
<dbReference type="Pfam" id="PF02568">
    <property type="entry name" value="ThiI"/>
    <property type="match status" value="1"/>
</dbReference>
<evidence type="ECO:0000256" key="18">
    <source>
        <dbReference type="ARBA" id="ARBA00080570"/>
    </source>
</evidence>
<protein>
    <recommendedName>
        <fullName evidence="15 19">Probable tRNA sulfurtransferase</fullName>
        <ecNumber evidence="14 19">2.8.1.4</ecNumber>
    </recommendedName>
    <alternativeName>
        <fullName evidence="16 19">Sulfur carrier protein ThiS sulfurtransferase</fullName>
    </alternativeName>
    <alternativeName>
        <fullName evidence="17 19">Thiamine biosynthesis protein ThiI</fullName>
    </alternativeName>
    <alternativeName>
        <fullName evidence="18 19">tRNA 4-thiouridine synthase</fullName>
    </alternativeName>
</protein>
<dbReference type="SUPFAM" id="SSF143437">
    <property type="entry name" value="THUMP domain-like"/>
    <property type="match status" value="1"/>
</dbReference>
<dbReference type="EC" id="2.8.1.4" evidence="14 19"/>
<dbReference type="GO" id="GO:0009228">
    <property type="term" value="P:thiamine biosynthetic process"/>
    <property type="evidence" value="ECO:0007669"/>
    <property type="project" value="UniProtKB-KW"/>
</dbReference>
<dbReference type="Gene3D" id="3.40.50.620">
    <property type="entry name" value="HUPs"/>
    <property type="match status" value="1"/>
</dbReference>
<dbReference type="EMBL" id="FRAJ01000024">
    <property type="protein sequence ID" value="SHK53171.1"/>
    <property type="molecule type" value="Genomic_DNA"/>
</dbReference>
<dbReference type="GO" id="GO:0140741">
    <property type="term" value="F:tRNA-uracil-4 sulfurtransferase activity"/>
    <property type="evidence" value="ECO:0007669"/>
    <property type="project" value="UniProtKB-EC"/>
</dbReference>
<evidence type="ECO:0000256" key="12">
    <source>
        <dbReference type="ARBA" id="ARBA00058382"/>
    </source>
</evidence>
<evidence type="ECO:0000256" key="15">
    <source>
        <dbReference type="ARBA" id="ARBA00071867"/>
    </source>
</evidence>
<evidence type="ECO:0000256" key="1">
    <source>
        <dbReference type="ARBA" id="ARBA00004496"/>
    </source>
</evidence>
<dbReference type="CDD" id="cd11716">
    <property type="entry name" value="THUMP_ThiI"/>
    <property type="match status" value="1"/>
</dbReference>
<evidence type="ECO:0000256" key="19">
    <source>
        <dbReference type="HAMAP-Rule" id="MF_00021"/>
    </source>
</evidence>
<dbReference type="InterPro" id="IPR004114">
    <property type="entry name" value="THUMP_dom"/>
</dbReference>
<feature type="binding site" evidence="19">
    <location>
        <position position="265"/>
    </location>
    <ligand>
        <name>ATP</name>
        <dbReference type="ChEBI" id="CHEBI:30616"/>
    </ligand>
</feature>
<evidence type="ECO:0000259" key="20">
    <source>
        <dbReference type="PROSITE" id="PS51165"/>
    </source>
</evidence>
<dbReference type="CDD" id="cd01712">
    <property type="entry name" value="PPase_ThiI"/>
    <property type="match status" value="1"/>
</dbReference>
<dbReference type="InterPro" id="IPR050102">
    <property type="entry name" value="tRNA_sulfurtransferase_ThiI"/>
</dbReference>
<feature type="binding site" evidence="19">
    <location>
        <position position="287"/>
    </location>
    <ligand>
        <name>ATP</name>
        <dbReference type="ChEBI" id="CHEBI:30616"/>
    </ligand>
</feature>
<evidence type="ECO:0000313" key="22">
    <source>
        <dbReference type="Proteomes" id="UP000184082"/>
    </source>
</evidence>
<dbReference type="PROSITE" id="PS51165">
    <property type="entry name" value="THUMP"/>
    <property type="match status" value="1"/>
</dbReference>
<dbReference type="InterPro" id="IPR049962">
    <property type="entry name" value="THUMP_ThiI"/>
</dbReference>
<evidence type="ECO:0000256" key="5">
    <source>
        <dbReference type="ARBA" id="ARBA00022679"/>
    </source>
</evidence>
<evidence type="ECO:0000256" key="13">
    <source>
        <dbReference type="ARBA" id="ARBA00061472"/>
    </source>
</evidence>
<evidence type="ECO:0000256" key="10">
    <source>
        <dbReference type="ARBA" id="ARBA00050570"/>
    </source>
</evidence>
<reference evidence="21 22" key="1">
    <citation type="submission" date="2016-11" db="EMBL/GenBank/DDBJ databases">
        <authorList>
            <person name="Jaros S."/>
            <person name="Januszkiewicz K."/>
            <person name="Wedrychowicz H."/>
        </authorList>
    </citation>
    <scope>NUCLEOTIDE SEQUENCE [LARGE SCALE GENOMIC DNA]</scope>
    <source>
        <strain evidence="21 22">DSM 14501</strain>
    </source>
</reference>
<comment type="pathway">
    <text evidence="2 19">Cofactor biosynthesis; thiamine diphosphate biosynthesis.</text>
</comment>
<dbReference type="GO" id="GO:0000049">
    <property type="term" value="F:tRNA binding"/>
    <property type="evidence" value="ECO:0007669"/>
    <property type="project" value="UniProtKB-UniRule"/>
</dbReference>
<dbReference type="AlphaFoldDB" id="A0A1M6T850"/>
<keyword evidence="9 19" id="KW-0784">Thiamine biosynthesis</keyword>
<evidence type="ECO:0000256" key="6">
    <source>
        <dbReference type="ARBA" id="ARBA00022741"/>
    </source>
</evidence>
<dbReference type="Proteomes" id="UP000184082">
    <property type="component" value="Unassembled WGS sequence"/>
</dbReference>
<dbReference type="GO" id="GO:0009229">
    <property type="term" value="P:thiamine diphosphate biosynthetic process"/>
    <property type="evidence" value="ECO:0007669"/>
    <property type="project" value="UniProtKB-UniRule"/>
</dbReference>
<evidence type="ECO:0000256" key="9">
    <source>
        <dbReference type="ARBA" id="ARBA00022977"/>
    </source>
</evidence>
<evidence type="ECO:0000256" key="17">
    <source>
        <dbReference type="ARBA" id="ARBA00077849"/>
    </source>
</evidence>
<evidence type="ECO:0000256" key="4">
    <source>
        <dbReference type="ARBA" id="ARBA00022555"/>
    </source>
</evidence>
<comment type="subcellular location">
    <subcellularLocation>
        <location evidence="1 19">Cytoplasm</location>
    </subcellularLocation>
</comment>
<dbReference type="GO" id="GO:0052837">
    <property type="term" value="P:thiazole biosynthetic process"/>
    <property type="evidence" value="ECO:0007669"/>
    <property type="project" value="TreeGrafter"/>
</dbReference>
<evidence type="ECO:0000256" key="3">
    <source>
        <dbReference type="ARBA" id="ARBA00022490"/>
    </source>
</evidence>
<comment type="function">
    <text evidence="12 19">Catalyzes the ATP-dependent transfer of a sulfur to tRNA to produce 4-thiouridine in position 8 of tRNAs, which functions as a near-UV photosensor. Also catalyzes the transfer of sulfur to the sulfur carrier protein ThiS, forming ThiS-thiocarboxylate. This is a step in the synthesis of thiazole, in the thiamine biosynthesis pathway. The sulfur is donated as persulfide by IscS.</text>
</comment>
<proteinExistence type="inferred from homology"/>
<keyword evidence="8 19" id="KW-0694">RNA-binding</keyword>
<comment type="catalytic activity">
    <reaction evidence="10 19">
        <text>[ThiI sulfur-carrier protein]-S-sulfanyl-L-cysteine + a uridine in tRNA + 2 reduced [2Fe-2S]-[ferredoxin] + ATP + H(+) = [ThiI sulfur-carrier protein]-L-cysteine + a 4-thiouridine in tRNA + 2 oxidized [2Fe-2S]-[ferredoxin] + AMP + diphosphate</text>
        <dbReference type="Rhea" id="RHEA:24176"/>
        <dbReference type="Rhea" id="RHEA-COMP:10000"/>
        <dbReference type="Rhea" id="RHEA-COMP:10001"/>
        <dbReference type="Rhea" id="RHEA-COMP:13337"/>
        <dbReference type="Rhea" id="RHEA-COMP:13338"/>
        <dbReference type="Rhea" id="RHEA-COMP:13339"/>
        <dbReference type="Rhea" id="RHEA-COMP:13340"/>
        <dbReference type="ChEBI" id="CHEBI:15378"/>
        <dbReference type="ChEBI" id="CHEBI:29950"/>
        <dbReference type="ChEBI" id="CHEBI:30616"/>
        <dbReference type="ChEBI" id="CHEBI:33019"/>
        <dbReference type="ChEBI" id="CHEBI:33737"/>
        <dbReference type="ChEBI" id="CHEBI:33738"/>
        <dbReference type="ChEBI" id="CHEBI:61963"/>
        <dbReference type="ChEBI" id="CHEBI:65315"/>
        <dbReference type="ChEBI" id="CHEBI:136798"/>
        <dbReference type="ChEBI" id="CHEBI:456215"/>
        <dbReference type="EC" id="2.8.1.4"/>
    </reaction>
</comment>
<dbReference type="InterPro" id="IPR020536">
    <property type="entry name" value="ThiI_AANH"/>
</dbReference>
<keyword evidence="3 19" id="KW-0963">Cytoplasm</keyword>
<keyword evidence="6 19" id="KW-0547">Nucleotide-binding</keyword>
<dbReference type="GO" id="GO:0005829">
    <property type="term" value="C:cytosol"/>
    <property type="evidence" value="ECO:0007669"/>
    <property type="project" value="TreeGrafter"/>
</dbReference>
<keyword evidence="4 19" id="KW-0820">tRNA-binding</keyword>
<dbReference type="UniPathway" id="UPA00060"/>
<dbReference type="Gene3D" id="3.30.2130.30">
    <property type="match status" value="1"/>
</dbReference>
<dbReference type="NCBIfam" id="TIGR00342">
    <property type="entry name" value="tRNA uracil 4-sulfurtransferase ThiI"/>
    <property type="match status" value="1"/>
</dbReference>
<comment type="similarity">
    <text evidence="13 19">Belongs to the ThiI family.</text>
</comment>
<dbReference type="Pfam" id="PF02926">
    <property type="entry name" value="THUMP"/>
    <property type="match status" value="1"/>
</dbReference>
<evidence type="ECO:0000256" key="7">
    <source>
        <dbReference type="ARBA" id="ARBA00022840"/>
    </source>
</evidence>
<evidence type="ECO:0000256" key="8">
    <source>
        <dbReference type="ARBA" id="ARBA00022884"/>
    </source>
</evidence>
<dbReference type="GO" id="GO:0005524">
    <property type="term" value="F:ATP binding"/>
    <property type="evidence" value="ECO:0007669"/>
    <property type="project" value="UniProtKB-UniRule"/>
</dbReference>
<dbReference type="GO" id="GO:0004810">
    <property type="term" value="F:CCA tRNA nucleotidyltransferase activity"/>
    <property type="evidence" value="ECO:0007669"/>
    <property type="project" value="InterPro"/>
</dbReference>
<evidence type="ECO:0000256" key="14">
    <source>
        <dbReference type="ARBA" id="ARBA00066827"/>
    </source>
</evidence>
<dbReference type="InterPro" id="IPR003720">
    <property type="entry name" value="tRNA_STrfase"/>
</dbReference>
<gene>
    <name evidence="19" type="primary">thiI</name>
    <name evidence="21" type="ORF">SAMN02745883_02270</name>
</gene>
<dbReference type="InterPro" id="IPR049961">
    <property type="entry name" value="ThiI_N"/>
</dbReference>
<dbReference type="HAMAP" id="MF_00021">
    <property type="entry name" value="ThiI"/>
    <property type="match status" value="1"/>
</dbReference>
<dbReference type="GO" id="GO:0002937">
    <property type="term" value="P:tRNA 4-thiouridine biosynthesis"/>
    <property type="evidence" value="ECO:0007669"/>
    <property type="project" value="TreeGrafter"/>
</dbReference>
<dbReference type="PANTHER" id="PTHR43209">
    <property type="entry name" value="TRNA SULFURTRANSFERASE"/>
    <property type="match status" value="1"/>
</dbReference>
<accession>A0A1M6T850</accession>
<comment type="catalytic activity">
    <reaction evidence="11 19">
        <text>[ThiS sulfur-carrier protein]-C-terminal Gly-Gly-AMP + S-sulfanyl-L-cysteinyl-[cysteine desulfurase] + AH2 = [ThiS sulfur-carrier protein]-C-terminal-Gly-aminoethanethioate + L-cysteinyl-[cysteine desulfurase] + A + AMP + 2 H(+)</text>
        <dbReference type="Rhea" id="RHEA:43340"/>
        <dbReference type="Rhea" id="RHEA-COMP:12157"/>
        <dbReference type="Rhea" id="RHEA-COMP:12158"/>
        <dbReference type="Rhea" id="RHEA-COMP:12910"/>
        <dbReference type="Rhea" id="RHEA-COMP:19908"/>
        <dbReference type="ChEBI" id="CHEBI:13193"/>
        <dbReference type="ChEBI" id="CHEBI:15378"/>
        <dbReference type="ChEBI" id="CHEBI:17499"/>
        <dbReference type="ChEBI" id="CHEBI:29950"/>
        <dbReference type="ChEBI" id="CHEBI:61963"/>
        <dbReference type="ChEBI" id="CHEBI:90618"/>
        <dbReference type="ChEBI" id="CHEBI:232372"/>
        <dbReference type="ChEBI" id="CHEBI:456215"/>
    </reaction>
</comment>
<feature type="binding site" evidence="19">
    <location>
        <begin position="208"/>
        <end position="209"/>
    </location>
    <ligand>
        <name>ATP</name>
        <dbReference type="ChEBI" id="CHEBI:30616"/>
    </ligand>
</feature>
<keyword evidence="5 19" id="KW-0808">Transferase</keyword>